<dbReference type="AlphaFoldDB" id="A0A2H3JCK4"/>
<gene>
    <name evidence="2" type="ORF">WOLCODRAFT_168046</name>
</gene>
<dbReference type="Proteomes" id="UP000218811">
    <property type="component" value="Unassembled WGS sequence"/>
</dbReference>
<reference evidence="2 3" key="1">
    <citation type="journal article" date="2012" name="Science">
        <title>The Paleozoic origin of enzymatic lignin decomposition reconstructed from 31 fungal genomes.</title>
        <authorList>
            <person name="Floudas D."/>
            <person name="Binder M."/>
            <person name="Riley R."/>
            <person name="Barry K."/>
            <person name="Blanchette R.A."/>
            <person name="Henrissat B."/>
            <person name="Martinez A.T."/>
            <person name="Otillar R."/>
            <person name="Spatafora J.W."/>
            <person name="Yadav J.S."/>
            <person name="Aerts A."/>
            <person name="Benoit I."/>
            <person name="Boyd A."/>
            <person name="Carlson A."/>
            <person name="Copeland A."/>
            <person name="Coutinho P.M."/>
            <person name="de Vries R.P."/>
            <person name="Ferreira P."/>
            <person name="Findley K."/>
            <person name="Foster B."/>
            <person name="Gaskell J."/>
            <person name="Glotzer D."/>
            <person name="Gorecki P."/>
            <person name="Heitman J."/>
            <person name="Hesse C."/>
            <person name="Hori C."/>
            <person name="Igarashi K."/>
            <person name="Jurgens J.A."/>
            <person name="Kallen N."/>
            <person name="Kersten P."/>
            <person name="Kohler A."/>
            <person name="Kuees U."/>
            <person name="Kumar T.K.A."/>
            <person name="Kuo A."/>
            <person name="LaButti K."/>
            <person name="Larrondo L.F."/>
            <person name="Lindquist E."/>
            <person name="Ling A."/>
            <person name="Lombard V."/>
            <person name="Lucas S."/>
            <person name="Lundell T."/>
            <person name="Martin R."/>
            <person name="McLaughlin D.J."/>
            <person name="Morgenstern I."/>
            <person name="Morin E."/>
            <person name="Murat C."/>
            <person name="Nagy L.G."/>
            <person name="Nolan M."/>
            <person name="Ohm R.A."/>
            <person name="Patyshakuliyeva A."/>
            <person name="Rokas A."/>
            <person name="Ruiz-Duenas F.J."/>
            <person name="Sabat G."/>
            <person name="Salamov A."/>
            <person name="Samejima M."/>
            <person name="Schmutz J."/>
            <person name="Slot J.C."/>
            <person name="St John F."/>
            <person name="Stenlid J."/>
            <person name="Sun H."/>
            <person name="Sun S."/>
            <person name="Syed K."/>
            <person name="Tsang A."/>
            <person name="Wiebenga A."/>
            <person name="Young D."/>
            <person name="Pisabarro A."/>
            <person name="Eastwood D.C."/>
            <person name="Martin F."/>
            <person name="Cullen D."/>
            <person name="Grigoriev I.V."/>
            <person name="Hibbett D.S."/>
        </authorList>
    </citation>
    <scope>NUCLEOTIDE SEQUENCE [LARGE SCALE GENOMIC DNA]</scope>
    <source>
        <strain evidence="2 3">MD-104</strain>
    </source>
</reference>
<evidence type="ECO:0000313" key="2">
    <source>
        <dbReference type="EMBL" id="PCH39621.1"/>
    </source>
</evidence>
<name>A0A2H3JCK4_WOLCO</name>
<organism evidence="2 3">
    <name type="scientific">Wolfiporia cocos (strain MD-104)</name>
    <name type="common">Brown rot fungus</name>
    <dbReference type="NCBI Taxonomy" id="742152"/>
    <lineage>
        <taxon>Eukaryota</taxon>
        <taxon>Fungi</taxon>
        <taxon>Dikarya</taxon>
        <taxon>Basidiomycota</taxon>
        <taxon>Agaricomycotina</taxon>
        <taxon>Agaricomycetes</taxon>
        <taxon>Polyporales</taxon>
        <taxon>Phaeolaceae</taxon>
        <taxon>Wolfiporia</taxon>
    </lineage>
</organism>
<feature type="region of interest" description="Disordered" evidence="1">
    <location>
        <begin position="1"/>
        <end position="23"/>
    </location>
</feature>
<sequence length="139" mass="14961">MRVVTSVANGPGPPSCRRARGPPIHRGPLTLTRAHAHGGCVASILPVDARGIDWCGESMPVGAPRNRFVRGDRRAAFGLPSSPRHARCPIMLGGSRQKVPREIICSCDAPSSLMSSDSLKLPVHTLDKYRAPGRRTHSR</sequence>
<evidence type="ECO:0000313" key="3">
    <source>
        <dbReference type="Proteomes" id="UP000218811"/>
    </source>
</evidence>
<proteinExistence type="predicted"/>
<evidence type="ECO:0000256" key="1">
    <source>
        <dbReference type="SAM" id="MobiDB-lite"/>
    </source>
</evidence>
<protein>
    <submittedName>
        <fullName evidence="2">Uncharacterized protein</fullName>
    </submittedName>
</protein>
<accession>A0A2H3JCK4</accession>
<dbReference type="EMBL" id="KB468020">
    <property type="protein sequence ID" value="PCH39621.1"/>
    <property type="molecule type" value="Genomic_DNA"/>
</dbReference>
<keyword evidence="3" id="KW-1185">Reference proteome</keyword>